<dbReference type="Proteomes" id="UP000683000">
    <property type="component" value="Unassembled WGS sequence"/>
</dbReference>
<dbReference type="InterPro" id="IPR036047">
    <property type="entry name" value="F-box-like_dom_sf"/>
</dbReference>
<dbReference type="EMBL" id="JAGFBS010000027">
    <property type="protein sequence ID" value="KAG6372465.1"/>
    <property type="molecule type" value="Genomic_DNA"/>
</dbReference>
<evidence type="ECO:0000313" key="3">
    <source>
        <dbReference type="Proteomes" id="UP000683000"/>
    </source>
</evidence>
<name>A0A8I2YIF2_9AGAM</name>
<accession>A0A8I2YIF2</accession>
<dbReference type="AlphaFoldDB" id="A0A8I2YIF2"/>
<reference evidence="2" key="1">
    <citation type="submission" date="2021-03" db="EMBL/GenBank/DDBJ databases">
        <title>Evolutionary innovations through gain and loss of genes in the ectomycorrhizal Boletales.</title>
        <authorList>
            <person name="Wu G."/>
            <person name="Miyauchi S."/>
            <person name="Morin E."/>
            <person name="Yang Z.-L."/>
            <person name="Xu J."/>
            <person name="Martin F.M."/>
        </authorList>
    </citation>
    <scope>NUCLEOTIDE SEQUENCE</scope>
    <source>
        <strain evidence="2">BR01</strain>
    </source>
</reference>
<gene>
    <name evidence="2" type="ORF">JVT61DRAFT_7566</name>
</gene>
<feature type="coiled-coil region" evidence="1">
    <location>
        <begin position="542"/>
        <end position="569"/>
    </location>
</feature>
<evidence type="ECO:0000256" key="1">
    <source>
        <dbReference type="SAM" id="Coils"/>
    </source>
</evidence>
<dbReference type="SUPFAM" id="SSF52047">
    <property type="entry name" value="RNI-like"/>
    <property type="match status" value="1"/>
</dbReference>
<dbReference type="InterPro" id="IPR032675">
    <property type="entry name" value="LRR_dom_sf"/>
</dbReference>
<sequence>MGPDSPVPAHRVLFIPELLDIIFNFLGRDTNVTNACVCKRWSEVALDVVWKEVDDLLHLFRLLKPISHQHDTFEYVSNLRLAFLIRDSSCARQCFETLPEANDWVRFEKYASRVRTLRFRPAKYDLEIYPLLDDVARTRTSLEILPNMHTLEWIYASTAHMERCKLFLHRRLRHLSVTAPSQLDPRPDFYTDLCARAPHLHSLTLFVNLPGAPIDAELRVLLQNLPELKKIVLPEFHHTSAVIEQLSQAKNMTVVDFNQDLKLGYGNPANVASFAPVLKEGAFPCLRELNLSARIDDVDRFFRSSFAPIHITSLYINSYTDHTPNEVHTFLTTLSRQCQLLSKLNVQLYHKVLPLNLPADQQLSYATIKPILSFPNLSSFELVHKYPLKITLDDLEDLASKWPHLENLMLNAEPLFIHEDAFNLDLCALLPFAGHCPRLRVLGLYINATEAEIPSSHTPLEPFRALRTLSLGTSQVRHTNAVAMFLSRICPVRCRLDMGITWTEFGTEEERFLPPELRYPLQKRCSAWHVVEKLLPSLIRLRRDEQERSRALQEEVEDLRVRNRLLMDKGDTKTRDSCIIV</sequence>
<organism evidence="2 3">
    <name type="scientific">Boletus reticuloceps</name>
    <dbReference type="NCBI Taxonomy" id="495285"/>
    <lineage>
        <taxon>Eukaryota</taxon>
        <taxon>Fungi</taxon>
        <taxon>Dikarya</taxon>
        <taxon>Basidiomycota</taxon>
        <taxon>Agaricomycotina</taxon>
        <taxon>Agaricomycetes</taxon>
        <taxon>Agaricomycetidae</taxon>
        <taxon>Boletales</taxon>
        <taxon>Boletineae</taxon>
        <taxon>Boletaceae</taxon>
        <taxon>Boletoideae</taxon>
        <taxon>Boletus</taxon>
    </lineage>
</organism>
<proteinExistence type="predicted"/>
<keyword evidence="3" id="KW-1185">Reference proteome</keyword>
<evidence type="ECO:0008006" key="4">
    <source>
        <dbReference type="Google" id="ProtNLM"/>
    </source>
</evidence>
<comment type="caution">
    <text evidence="2">The sequence shown here is derived from an EMBL/GenBank/DDBJ whole genome shotgun (WGS) entry which is preliminary data.</text>
</comment>
<evidence type="ECO:0000313" key="2">
    <source>
        <dbReference type="EMBL" id="KAG6372465.1"/>
    </source>
</evidence>
<dbReference type="OrthoDB" id="2447803at2759"/>
<dbReference type="Gene3D" id="3.80.10.10">
    <property type="entry name" value="Ribonuclease Inhibitor"/>
    <property type="match status" value="1"/>
</dbReference>
<keyword evidence="1" id="KW-0175">Coiled coil</keyword>
<dbReference type="SUPFAM" id="SSF81383">
    <property type="entry name" value="F-box domain"/>
    <property type="match status" value="1"/>
</dbReference>
<protein>
    <recommendedName>
        <fullName evidence="4">F-box domain-containing protein</fullName>
    </recommendedName>
</protein>